<keyword evidence="13" id="KW-0328">Glycosyltransferase</keyword>
<keyword evidence="5 9" id="KW-0963">Cytoplasm</keyword>
<dbReference type="Gene3D" id="3.30.930.10">
    <property type="entry name" value="Bira Bifunctional Protein, Domain 2"/>
    <property type="match status" value="1"/>
</dbReference>
<comment type="caution">
    <text evidence="13">The sequence shown here is derived from an EMBL/GenBank/DDBJ whole genome shotgun (WGS) entry which is preliminary data.</text>
</comment>
<comment type="subunit">
    <text evidence="9">Heteromultimer composed of HisG and HisZ subunits.</text>
</comment>
<dbReference type="InterPro" id="IPR006195">
    <property type="entry name" value="aa-tRNA-synth_II"/>
</dbReference>
<comment type="subcellular location">
    <subcellularLocation>
        <location evidence="1 9">Cytoplasm</location>
    </subcellularLocation>
</comment>
<dbReference type="NCBIfam" id="TIGR00443">
    <property type="entry name" value="hisZ_biosyn_reg"/>
    <property type="match status" value="1"/>
</dbReference>
<organism evidence="13 14">
    <name type="scientific">Sporofaciens musculi</name>
    <dbReference type="NCBI Taxonomy" id="2681861"/>
    <lineage>
        <taxon>Bacteria</taxon>
        <taxon>Bacillati</taxon>
        <taxon>Bacillota</taxon>
        <taxon>Clostridia</taxon>
        <taxon>Lachnospirales</taxon>
        <taxon>Lachnospiraceae</taxon>
        <taxon>Sporofaciens</taxon>
    </lineage>
</organism>
<keyword evidence="14" id="KW-1185">Reference proteome</keyword>
<dbReference type="GO" id="GO:0004821">
    <property type="term" value="F:histidine-tRNA ligase activity"/>
    <property type="evidence" value="ECO:0007669"/>
    <property type="project" value="TreeGrafter"/>
</dbReference>
<dbReference type="UniPathway" id="UPA00031">
    <property type="reaction ID" value="UER00006"/>
</dbReference>
<dbReference type="EMBL" id="WUQX01000001">
    <property type="protein sequence ID" value="MXP76123.1"/>
    <property type="molecule type" value="Genomic_DNA"/>
</dbReference>
<proteinExistence type="inferred from homology"/>
<dbReference type="InterPro" id="IPR045864">
    <property type="entry name" value="aa-tRNA-synth_II/BPL/LPL"/>
</dbReference>
<feature type="region of interest" description="Disordered" evidence="11">
    <location>
        <begin position="412"/>
        <end position="437"/>
    </location>
</feature>
<sequence length="437" mass="49501">MKRVLHTPEGVRDIYNVECGKKLTLEGHLKKIFQLYGYHDIQPPTFEYFDVFRKEIGTIPSKDLYKFFDKDGNTLALRPDITPSIARVSATLLKDVMLPVRLCYTGNTFINHSNYQGRLRETTHMGAELMGDPSVEADAEMLALVIECLLTIGLKEFQLSVGNVDFFQSLIEDADLDEDAEERVRELINNRNFFGVEEFLDSIQVKRSSKEAFAALNDLVGGITTLAQAKNIAPNSKGVKAIRRLEKIYDILKLYGVEKFITFDFSMSGTYGYYSGIIFRVYTFGTGDAIVKGGRYDHLTEKFGKKSPAIGFAIVIDELMNALVRQKVRIVFTRKNTMILYDPERKREAISLARDFRRKAKNTELIRKDSARSFDEYVTYGNEYYAGNLIYLAKSGEITMVNLVTGEHKILNSGTDGGNSENNRENNTENGSENTTE</sequence>
<dbReference type="GO" id="GO:0005737">
    <property type="term" value="C:cytoplasm"/>
    <property type="evidence" value="ECO:0007669"/>
    <property type="project" value="UniProtKB-SubCell"/>
</dbReference>
<dbReference type="GO" id="GO:0000105">
    <property type="term" value="P:L-histidine biosynthetic process"/>
    <property type="evidence" value="ECO:0007669"/>
    <property type="project" value="UniProtKB-UniRule"/>
</dbReference>
<dbReference type="CDD" id="cd00773">
    <property type="entry name" value="HisRS-like_core"/>
    <property type="match status" value="1"/>
</dbReference>
<evidence type="ECO:0000256" key="6">
    <source>
        <dbReference type="ARBA" id="ARBA00022605"/>
    </source>
</evidence>
<keyword evidence="13" id="KW-0808">Transferase</keyword>
<dbReference type="InterPro" id="IPR004516">
    <property type="entry name" value="HisRS/HisZ"/>
</dbReference>
<feature type="binding site" evidence="10">
    <location>
        <begin position="273"/>
        <end position="274"/>
    </location>
    <ligand>
        <name>L-histidine</name>
        <dbReference type="ChEBI" id="CHEBI:57595"/>
    </ligand>
</feature>
<dbReference type="PROSITE" id="PS50862">
    <property type="entry name" value="AA_TRNA_LIGASE_II"/>
    <property type="match status" value="1"/>
</dbReference>
<comment type="function">
    <text evidence="8 9">Required for the first step of histidine biosynthesis. May allow the feedback regulation of ATP phosphoribosyltransferase activity by histidine.</text>
</comment>
<dbReference type="InterPro" id="IPR041715">
    <property type="entry name" value="HisRS-like_core"/>
</dbReference>
<dbReference type="PANTHER" id="PTHR43707:SF6">
    <property type="entry name" value="ATP PHOSPHORIBOSYLTRANSFERASE REGULATORY SUBUNIT"/>
    <property type="match status" value="1"/>
</dbReference>
<dbReference type="GO" id="GO:0016757">
    <property type="term" value="F:glycosyltransferase activity"/>
    <property type="evidence" value="ECO:0007669"/>
    <property type="project" value="UniProtKB-KW"/>
</dbReference>
<keyword evidence="7 9" id="KW-0368">Histidine biosynthesis</keyword>
<evidence type="ECO:0000313" key="14">
    <source>
        <dbReference type="Proteomes" id="UP000460412"/>
    </source>
</evidence>
<comment type="miscellaneous">
    <text evidence="9">This function is generally fulfilled by the C-terminal part of HisG, which is missing in some bacteria such as this one.</text>
</comment>
<feature type="binding site" evidence="10">
    <location>
        <begin position="80"/>
        <end position="82"/>
    </location>
    <ligand>
        <name>L-histidine</name>
        <dbReference type="ChEBI" id="CHEBI:57595"/>
    </ligand>
</feature>
<dbReference type="HAMAP" id="MF_00125">
    <property type="entry name" value="HisZ"/>
    <property type="match status" value="1"/>
</dbReference>
<dbReference type="PANTHER" id="PTHR43707">
    <property type="entry name" value="HISTIDYL-TRNA SYNTHETASE"/>
    <property type="match status" value="1"/>
</dbReference>
<feature type="domain" description="Aminoacyl-transfer RNA synthetases class-II family profile" evidence="12">
    <location>
        <begin position="25"/>
        <end position="343"/>
    </location>
</feature>
<dbReference type="SUPFAM" id="SSF55681">
    <property type="entry name" value="Class II aaRS and biotin synthetases"/>
    <property type="match status" value="1"/>
</dbReference>
<dbReference type="PIRSF" id="PIRSF001549">
    <property type="entry name" value="His-tRNA_synth"/>
    <property type="match status" value="1"/>
</dbReference>
<dbReference type="GO" id="GO:0006427">
    <property type="term" value="P:histidyl-tRNA aminoacylation"/>
    <property type="evidence" value="ECO:0007669"/>
    <property type="project" value="TreeGrafter"/>
</dbReference>
<comment type="pathway">
    <text evidence="2 9">Amino-acid biosynthesis; L-histidine biosynthesis; L-histidine from 5-phospho-alpha-D-ribose 1-diphosphate: step 1/9.</text>
</comment>
<keyword evidence="6 9" id="KW-0028">Amino-acid biosynthesis</keyword>
<feature type="compositionally biased region" description="Low complexity" evidence="11">
    <location>
        <begin position="428"/>
        <end position="437"/>
    </location>
</feature>
<evidence type="ECO:0000259" key="12">
    <source>
        <dbReference type="PROSITE" id="PS50862"/>
    </source>
</evidence>
<name>A0A7X3SJ02_9FIRM</name>
<feature type="binding site" evidence="10">
    <location>
        <position position="128"/>
    </location>
    <ligand>
        <name>L-histidine</name>
        <dbReference type="ChEBI" id="CHEBI:57595"/>
    </ligand>
</feature>
<evidence type="ECO:0000256" key="11">
    <source>
        <dbReference type="SAM" id="MobiDB-lite"/>
    </source>
</evidence>
<reference evidence="13 14" key="1">
    <citation type="submission" date="2019-12" db="EMBL/GenBank/DDBJ databases">
        <title>Sporaefaciens musculi gen. nov., sp. nov., a novel bacterium isolated from the caecum of an obese mouse.</title>
        <authorList>
            <person name="Rasmussen T.S."/>
            <person name="Streidl T."/>
            <person name="Hitch T.C.A."/>
            <person name="Wortmann E."/>
            <person name="Deptula P."/>
            <person name="Hansen M."/>
            <person name="Nielsen D.S."/>
            <person name="Clavel T."/>
            <person name="Vogensen F.K."/>
        </authorList>
    </citation>
    <scope>NUCLEOTIDE SEQUENCE [LARGE SCALE GENOMIC DNA]</scope>
    <source>
        <strain evidence="13 14">WCA-9-b2</strain>
    </source>
</reference>
<dbReference type="InterPro" id="IPR004517">
    <property type="entry name" value="HisZ"/>
</dbReference>
<gene>
    <name evidence="9 13" type="primary">hisZ</name>
    <name evidence="13" type="ORF">GN277_12190</name>
</gene>
<protein>
    <recommendedName>
        <fullName evidence="4 9">ATP phosphoribosyltransferase regulatory subunit</fullName>
    </recommendedName>
</protein>
<evidence type="ECO:0000313" key="13">
    <source>
        <dbReference type="EMBL" id="MXP76123.1"/>
    </source>
</evidence>
<dbReference type="GO" id="GO:0140096">
    <property type="term" value="F:catalytic activity, acting on a protein"/>
    <property type="evidence" value="ECO:0007669"/>
    <property type="project" value="UniProtKB-ARBA"/>
</dbReference>
<evidence type="ECO:0000256" key="4">
    <source>
        <dbReference type="ARBA" id="ARBA00020397"/>
    </source>
</evidence>
<accession>A0A7X3SJ02</accession>
<evidence type="ECO:0000256" key="1">
    <source>
        <dbReference type="ARBA" id="ARBA00004496"/>
    </source>
</evidence>
<evidence type="ECO:0000256" key="7">
    <source>
        <dbReference type="ARBA" id="ARBA00023102"/>
    </source>
</evidence>
<evidence type="ECO:0000256" key="9">
    <source>
        <dbReference type="HAMAP-Rule" id="MF_00125"/>
    </source>
</evidence>
<dbReference type="Pfam" id="PF13393">
    <property type="entry name" value="tRNA-synt_His"/>
    <property type="match status" value="1"/>
</dbReference>
<evidence type="ECO:0000256" key="2">
    <source>
        <dbReference type="ARBA" id="ARBA00004667"/>
    </source>
</evidence>
<dbReference type="Proteomes" id="UP000460412">
    <property type="component" value="Unassembled WGS sequence"/>
</dbReference>
<evidence type="ECO:0000256" key="3">
    <source>
        <dbReference type="ARBA" id="ARBA00005539"/>
    </source>
</evidence>
<evidence type="ECO:0000256" key="5">
    <source>
        <dbReference type="ARBA" id="ARBA00022490"/>
    </source>
</evidence>
<evidence type="ECO:0000256" key="10">
    <source>
        <dbReference type="PIRSR" id="PIRSR001549-1"/>
    </source>
</evidence>
<dbReference type="RefSeq" id="WP_159751292.1">
    <property type="nucleotide sequence ID" value="NZ_CASZNZ010000077.1"/>
</dbReference>
<comment type="similarity">
    <text evidence="3 9">Belongs to the class-II aminoacyl-tRNA synthetase family. HisZ subfamily.</text>
</comment>
<evidence type="ECO:0000256" key="8">
    <source>
        <dbReference type="ARBA" id="ARBA00025246"/>
    </source>
</evidence>
<dbReference type="AlphaFoldDB" id="A0A7X3SJ02"/>